<evidence type="ECO:0000313" key="2">
    <source>
        <dbReference type="Proteomes" id="UP000021816"/>
    </source>
</evidence>
<dbReference type="EMBL" id="JEMX01000018">
    <property type="protein sequence ID" value="EXI81799.1"/>
    <property type="molecule type" value="Genomic_DNA"/>
</dbReference>
<organism evidence="1 2">
    <name type="scientific">Candidatus Accumulibacter appositus</name>
    <dbReference type="NCBI Taxonomy" id="1454003"/>
    <lineage>
        <taxon>Bacteria</taxon>
        <taxon>Pseudomonadati</taxon>
        <taxon>Pseudomonadota</taxon>
        <taxon>Betaproteobacteria</taxon>
        <taxon>Candidatus Accumulibacter</taxon>
    </lineage>
</organism>
<evidence type="ECO:0000313" key="1">
    <source>
        <dbReference type="EMBL" id="EXI81799.1"/>
    </source>
</evidence>
<gene>
    <name evidence="1" type="ORF">AW10_00985</name>
</gene>
<dbReference type="AlphaFoldDB" id="A0A011QSG9"/>
<sequence>MEQPLKITAYLLLLILLNGCSAGRYYKAQQEHRESRLHTSGKDSALAREISASCKTPHQELEQLNINTVFVHPGMLWLDFNCGNNVTAESAKILVEHGYAKDYQELCDRNPERIGTRMQEEAGTRFIGLHYSLGGRPQLIASTLSTVAQARQKSGKGLVYYPVLVDPFDIEQANTLLELDAPHLGQMFIVLSAEYSLLRPNIEGLREGIRDSPKVHLIYAEDFGENWGHFDELESVLSADNVSRFREIFFLIAETVVNGYSSADFEKRLALLKIRFALEDSRPISIAWLQLAQEVPCAKGSTRTVAANIENR</sequence>
<reference evidence="1 2" key="1">
    <citation type="submission" date="2014-02" db="EMBL/GenBank/DDBJ databases">
        <title>Expanding our view of genomic diversity in Candidatus Accumulibacter clades.</title>
        <authorList>
            <person name="Skennerton C.T."/>
            <person name="Barr J.J."/>
            <person name="Slater F.R."/>
            <person name="Bond P.L."/>
            <person name="Tyson G.W."/>
        </authorList>
    </citation>
    <scope>NUCLEOTIDE SEQUENCE [LARGE SCALE GENOMIC DNA]</scope>
    <source>
        <strain evidence="2">BA-92</strain>
    </source>
</reference>
<dbReference type="Proteomes" id="UP000021816">
    <property type="component" value="Unassembled WGS sequence"/>
</dbReference>
<proteinExistence type="predicted"/>
<protein>
    <submittedName>
        <fullName evidence="1">Uncharacterized protein</fullName>
    </submittedName>
</protein>
<accession>A0A011QSG9</accession>
<name>A0A011QSG9_9PROT</name>
<dbReference type="PATRIC" id="fig|1454003.3.peg.1017"/>
<comment type="caution">
    <text evidence="1">The sequence shown here is derived from an EMBL/GenBank/DDBJ whole genome shotgun (WGS) entry which is preliminary data.</text>
</comment>